<reference evidence="2 3" key="1">
    <citation type="journal article" date="2019" name="Sci. Rep.">
        <title>Orb-weaving spider Araneus ventricosus genome elucidates the spidroin gene catalogue.</title>
        <authorList>
            <person name="Kono N."/>
            <person name="Nakamura H."/>
            <person name="Ohtoshi R."/>
            <person name="Moran D.A.P."/>
            <person name="Shinohara A."/>
            <person name="Yoshida Y."/>
            <person name="Fujiwara M."/>
            <person name="Mori M."/>
            <person name="Tomita M."/>
            <person name="Arakawa K."/>
        </authorList>
    </citation>
    <scope>NUCLEOTIDE SEQUENCE [LARGE SCALE GENOMIC DNA]</scope>
</reference>
<feature type="region of interest" description="Disordered" evidence="1">
    <location>
        <begin position="109"/>
        <end position="130"/>
    </location>
</feature>
<keyword evidence="3" id="KW-1185">Reference proteome</keyword>
<evidence type="ECO:0000256" key="1">
    <source>
        <dbReference type="SAM" id="MobiDB-lite"/>
    </source>
</evidence>
<comment type="caution">
    <text evidence="2">The sequence shown here is derived from an EMBL/GenBank/DDBJ whole genome shotgun (WGS) entry which is preliminary data.</text>
</comment>
<dbReference type="OrthoDB" id="8064596at2759"/>
<protein>
    <submittedName>
        <fullName evidence="2">Uncharacterized protein</fullName>
    </submittedName>
</protein>
<dbReference type="AlphaFoldDB" id="A0A4Y2WVM8"/>
<proteinExistence type="predicted"/>
<feature type="compositionally biased region" description="Basic residues" evidence="1">
    <location>
        <begin position="120"/>
        <end position="130"/>
    </location>
</feature>
<gene>
    <name evidence="2" type="ORF">AVEN_38092_1</name>
</gene>
<dbReference type="EMBL" id="BGPR01066263">
    <property type="protein sequence ID" value="GBO40866.1"/>
    <property type="molecule type" value="Genomic_DNA"/>
</dbReference>
<sequence>MTSRYLTKGCLPPPHFVTKSKNHFSIIHSLWEKTFRQLTSHNHPTDFDNFYLISRLMTFMSSRHILSSLRPSREAFETDPLLALDFLRVSGLMDGVYLPLDREGLETTTCHQESPDSHFRTKSRKRIENV</sequence>
<dbReference type="Proteomes" id="UP000499080">
    <property type="component" value="Unassembled WGS sequence"/>
</dbReference>
<evidence type="ECO:0000313" key="2">
    <source>
        <dbReference type="EMBL" id="GBO40866.1"/>
    </source>
</evidence>
<organism evidence="2 3">
    <name type="scientific">Araneus ventricosus</name>
    <name type="common">Orbweaver spider</name>
    <name type="synonym">Epeira ventricosa</name>
    <dbReference type="NCBI Taxonomy" id="182803"/>
    <lineage>
        <taxon>Eukaryota</taxon>
        <taxon>Metazoa</taxon>
        <taxon>Ecdysozoa</taxon>
        <taxon>Arthropoda</taxon>
        <taxon>Chelicerata</taxon>
        <taxon>Arachnida</taxon>
        <taxon>Araneae</taxon>
        <taxon>Araneomorphae</taxon>
        <taxon>Entelegynae</taxon>
        <taxon>Araneoidea</taxon>
        <taxon>Araneidae</taxon>
        <taxon>Araneus</taxon>
    </lineage>
</organism>
<name>A0A4Y2WVM8_ARAVE</name>
<accession>A0A4Y2WVM8</accession>
<evidence type="ECO:0000313" key="3">
    <source>
        <dbReference type="Proteomes" id="UP000499080"/>
    </source>
</evidence>